<dbReference type="InterPro" id="IPR015421">
    <property type="entry name" value="PyrdxlP-dep_Trfase_major"/>
</dbReference>
<evidence type="ECO:0000256" key="1">
    <source>
        <dbReference type="ARBA" id="ARBA00004173"/>
    </source>
</evidence>
<dbReference type="FunFam" id="3.90.1150.10:FF:000080">
    <property type="entry name" value="Bifunctional dethiobiotin synthetase/adenosylmethionine-8-amino-7-oxononanoate aminotransferase"/>
    <property type="match status" value="1"/>
</dbReference>
<dbReference type="HAMAP" id="MF_00336">
    <property type="entry name" value="BioD"/>
    <property type="match status" value="1"/>
</dbReference>
<keyword evidence="2" id="KW-0032">Aminotransferase</keyword>
<evidence type="ECO:0000256" key="3">
    <source>
        <dbReference type="ARBA" id="ARBA00022679"/>
    </source>
</evidence>
<dbReference type="PANTHER" id="PTHR42684:SF3">
    <property type="entry name" value="ADENOSYLMETHIONINE-8-AMINO-7-OXONONANOATE AMINOTRANSFERASE"/>
    <property type="match status" value="1"/>
</dbReference>
<evidence type="ECO:0000313" key="4">
    <source>
        <dbReference type="EMBL" id="KAB8349714.1"/>
    </source>
</evidence>
<evidence type="ECO:0000313" key="5">
    <source>
        <dbReference type="Proteomes" id="UP000327013"/>
    </source>
</evidence>
<dbReference type="OrthoDB" id="425114at2759"/>
<dbReference type="SUPFAM" id="SSF52540">
    <property type="entry name" value="P-loop containing nucleoside triphosphate hydrolases"/>
    <property type="match status" value="1"/>
</dbReference>
<dbReference type="CDD" id="cd03109">
    <property type="entry name" value="DTBS"/>
    <property type="match status" value="1"/>
</dbReference>
<dbReference type="GO" id="GO:0004015">
    <property type="term" value="F:adenosylmethionine-8-amino-7-oxononanoate transaminase activity"/>
    <property type="evidence" value="ECO:0007669"/>
    <property type="project" value="TreeGrafter"/>
</dbReference>
<dbReference type="SUPFAM" id="SSF53383">
    <property type="entry name" value="PLP-dependent transferases"/>
    <property type="match status" value="1"/>
</dbReference>
<dbReference type="GO" id="GO:0005524">
    <property type="term" value="F:ATP binding"/>
    <property type="evidence" value="ECO:0007669"/>
    <property type="project" value="InterPro"/>
</dbReference>
<organism evidence="4 5">
    <name type="scientific">Carpinus fangiana</name>
    <dbReference type="NCBI Taxonomy" id="176857"/>
    <lineage>
        <taxon>Eukaryota</taxon>
        <taxon>Viridiplantae</taxon>
        <taxon>Streptophyta</taxon>
        <taxon>Embryophyta</taxon>
        <taxon>Tracheophyta</taxon>
        <taxon>Spermatophyta</taxon>
        <taxon>Magnoliopsida</taxon>
        <taxon>eudicotyledons</taxon>
        <taxon>Gunneridae</taxon>
        <taxon>Pentapetalae</taxon>
        <taxon>rosids</taxon>
        <taxon>fabids</taxon>
        <taxon>Fagales</taxon>
        <taxon>Betulaceae</taxon>
        <taxon>Carpinus</taxon>
    </lineage>
</organism>
<proteinExistence type="inferred from homology"/>
<dbReference type="Pfam" id="PF13500">
    <property type="entry name" value="AAA_26"/>
    <property type="match status" value="1"/>
</dbReference>
<dbReference type="InterPro" id="IPR049704">
    <property type="entry name" value="Aminotrans_3_PPA_site"/>
</dbReference>
<keyword evidence="3" id="KW-0808">Transferase</keyword>
<dbReference type="InterPro" id="IPR015424">
    <property type="entry name" value="PyrdxlP-dep_Trfase"/>
</dbReference>
<dbReference type="PROSITE" id="PS00600">
    <property type="entry name" value="AA_TRANSFER_CLASS_3"/>
    <property type="match status" value="1"/>
</dbReference>
<dbReference type="InterPro" id="IPR004472">
    <property type="entry name" value="DTB_synth_BioD"/>
</dbReference>
<evidence type="ECO:0000256" key="2">
    <source>
        <dbReference type="ARBA" id="ARBA00022576"/>
    </source>
</evidence>
<dbReference type="GO" id="GO:0009102">
    <property type="term" value="P:biotin biosynthetic process"/>
    <property type="evidence" value="ECO:0007669"/>
    <property type="project" value="UniProtKB-UniPathway"/>
</dbReference>
<comment type="subcellular location">
    <subcellularLocation>
        <location evidence="1">Mitochondrion</location>
    </subcellularLocation>
</comment>
<sequence>MAQYGAALYRKFQVYQVFGANTNVGKTIFSTLFSRAASRNQGERSWYLKPVSTGPLDDADVRHIGRYAPGVQTQNFYQFENPVSPHLAAQVEVPNESLLEKTASQIHTNAQNGPGFMIVETAGGPHSPGPSGTSQADLYRPLRLPILLIADSHLGGISTSISAYESLKIRGYDIDGIALFKEDVYQNADYLQQYFHESKVPLLSVEQPPPAIKPSSADQAAMSTYYSSVSESPSVTSFMSTLTDRHLQRIDRIENMAASAYSRMWWPFAQHRELSPQSLNTIDSAYGDYFQTYQKPKARKQDGTESLLRPTVDGSASWWTQGLGHGNPDLMLSAAHAAGRYGHVMFASGVHEPAMELADRLISTVNNPRLNRVFFSDNGSTAMEVGLKMALKAACERYGFSPSKDQVDILGFKNSYHGDTIGSMDMSEPSVYNEKVPWYRGKGFWFDCPSVKMRQGKWVIEKPEEQRAGLGKPSTFGSLQDIYSAERDSSADAEFYKTYITSTLERLTQKEKRKFGALVLEPVILGAGGMVLADPLFQRVLVNVIRSSSHLFSASVDSKASSASVTTDPFDWAGLPIVADEVFTGLYRLGHPNACELLHFQPDISAHAKLLTGGLLPLSITAASESVYNAFLSDSKVDALLHGHSYTAHAVGCAVANTSLQQLADIDASGKWDAFKSDWSGSTSILGQLKTAFSDIAKSKPTLLKPDGTPQIELQVWSQWSQKFVEDLSNHTQRVESVWALGSVLAISLKDGSGKGGYTSNVAHGLREALYEGVDGWNIHSRVLGNVLYLMTSQVAQEQDVRRWEKRVRTALGV</sequence>
<dbReference type="EMBL" id="VIBQ01000014">
    <property type="protein sequence ID" value="KAB8349714.1"/>
    <property type="molecule type" value="Genomic_DNA"/>
</dbReference>
<dbReference type="Proteomes" id="UP000327013">
    <property type="component" value="Unassembled WGS sequence"/>
</dbReference>
<dbReference type="AlphaFoldDB" id="A0A5N6KW17"/>
<dbReference type="GO" id="GO:0000287">
    <property type="term" value="F:magnesium ion binding"/>
    <property type="evidence" value="ECO:0007669"/>
    <property type="project" value="InterPro"/>
</dbReference>
<comment type="caution">
    <text evidence="4">The sequence shown here is derived from an EMBL/GenBank/DDBJ whole genome shotgun (WGS) entry which is preliminary data.</text>
</comment>
<dbReference type="InterPro" id="IPR027417">
    <property type="entry name" value="P-loop_NTPase"/>
</dbReference>
<dbReference type="Pfam" id="PF00202">
    <property type="entry name" value="Aminotran_3"/>
    <property type="match status" value="2"/>
</dbReference>
<protein>
    <recommendedName>
        <fullName evidence="6">Dethiobiotin synthase</fullName>
    </recommendedName>
</protein>
<keyword evidence="5" id="KW-1185">Reference proteome</keyword>
<dbReference type="Gene3D" id="3.40.640.10">
    <property type="entry name" value="Type I PLP-dependent aspartate aminotransferase-like (Major domain)"/>
    <property type="match status" value="1"/>
</dbReference>
<gene>
    <name evidence="4" type="ORF">FH972_023729</name>
</gene>
<dbReference type="InterPro" id="IPR005814">
    <property type="entry name" value="Aminotrans_3"/>
</dbReference>
<dbReference type="Gene3D" id="3.40.50.300">
    <property type="entry name" value="P-loop containing nucleotide triphosphate hydrolases"/>
    <property type="match status" value="1"/>
</dbReference>
<dbReference type="GO" id="GO:0004141">
    <property type="term" value="F:dethiobiotin synthase activity"/>
    <property type="evidence" value="ECO:0007669"/>
    <property type="project" value="InterPro"/>
</dbReference>
<reference evidence="4 5" key="1">
    <citation type="submission" date="2019-06" db="EMBL/GenBank/DDBJ databases">
        <title>A chromosomal-level reference genome of Carpinus fangiana (Coryloideae, Betulaceae).</title>
        <authorList>
            <person name="Yang X."/>
            <person name="Wang Z."/>
            <person name="Zhang L."/>
            <person name="Hao G."/>
            <person name="Liu J."/>
            <person name="Yang Y."/>
        </authorList>
    </citation>
    <scope>NUCLEOTIDE SEQUENCE [LARGE SCALE GENOMIC DNA]</scope>
    <source>
        <strain evidence="4">Cfa_2016G</strain>
        <tissue evidence="4">Leaf</tissue>
    </source>
</reference>
<dbReference type="GO" id="GO:0005739">
    <property type="term" value="C:mitochondrion"/>
    <property type="evidence" value="ECO:0007669"/>
    <property type="project" value="UniProtKB-SubCell"/>
</dbReference>
<accession>A0A5N6KW17</accession>
<name>A0A5N6KW17_9ROSI</name>
<dbReference type="PANTHER" id="PTHR42684">
    <property type="entry name" value="ADENOSYLMETHIONINE-8-AMINO-7-OXONONANOATE AMINOTRANSFERASE"/>
    <property type="match status" value="1"/>
</dbReference>
<dbReference type="UniPathway" id="UPA00078"/>
<evidence type="ECO:0008006" key="6">
    <source>
        <dbReference type="Google" id="ProtNLM"/>
    </source>
</evidence>
<dbReference type="GO" id="GO:0030170">
    <property type="term" value="F:pyridoxal phosphate binding"/>
    <property type="evidence" value="ECO:0007669"/>
    <property type="project" value="InterPro"/>
</dbReference>